<dbReference type="AlphaFoldDB" id="A0A2U1CPD8"/>
<dbReference type="Pfam" id="PF00171">
    <property type="entry name" value="Aldedh"/>
    <property type="match status" value="1"/>
</dbReference>
<evidence type="ECO:0000256" key="1">
    <source>
        <dbReference type="ARBA" id="ARBA00009986"/>
    </source>
</evidence>
<accession>A0A2U1CPD8</accession>
<name>A0A2U1CPD8_9BURK</name>
<evidence type="ECO:0000259" key="5">
    <source>
        <dbReference type="Pfam" id="PF00171"/>
    </source>
</evidence>
<dbReference type="SUPFAM" id="SSF53720">
    <property type="entry name" value="ALDH-like"/>
    <property type="match status" value="1"/>
</dbReference>
<evidence type="ECO:0000313" key="6">
    <source>
        <dbReference type="EMBL" id="PVY67746.1"/>
    </source>
</evidence>
<organism evidence="6 7">
    <name type="scientific">Pusillimonas noertemannii</name>
    <dbReference type="NCBI Taxonomy" id="305977"/>
    <lineage>
        <taxon>Bacteria</taxon>
        <taxon>Pseudomonadati</taxon>
        <taxon>Pseudomonadota</taxon>
        <taxon>Betaproteobacteria</taxon>
        <taxon>Burkholderiales</taxon>
        <taxon>Alcaligenaceae</taxon>
        <taxon>Pusillimonas</taxon>
    </lineage>
</organism>
<dbReference type="Gene3D" id="3.40.309.10">
    <property type="entry name" value="Aldehyde Dehydrogenase, Chain A, domain 2"/>
    <property type="match status" value="1"/>
</dbReference>
<dbReference type="InterPro" id="IPR015590">
    <property type="entry name" value="Aldehyde_DH_dom"/>
</dbReference>
<dbReference type="FunFam" id="3.40.605.10:FF:000007">
    <property type="entry name" value="NAD/NADP-dependent betaine aldehyde dehydrogenase"/>
    <property type="match status" value="1"/>
</dbReference>
<comment type="similarity">
    <text evidence="1 4">Belongs to the aldehyde dehydrogenase family.</text>
</comment>
<dbReference type="EMBL" id="QEKO01000001">
    <property type="protein sequence ID" value="PVY67746.1"/>
    <property type="molecule type" value="Genomic_DNA"/>
</dbReference>
<protein>
    <submittedName>
        <fullName evidence="6">Acyl-CoA reductase-like NAD-dependent aldehyde dehydrogenase</fullName>
    </submittedName>
</protein>
<sequence>MGGMMKEASPMQLPMLIDGQAVSSDSVLPVRDPGRLDDIVGLVAQGTAQHVDKAVGAALVAFRSWRKVATAQRVQYLLEAAEKLDAIAPDLAVTLVREQGMLLRETQRDVRNGARALREAAGMAEDFLRAEQYEDDEALVRVEKVPRGVVAALVPWNAPMGLAMGKVGPALATGNTIVVKPSEFAPLGVSQALMAVAACLPPGVVNVLHGDAQVGAALVRHPQVRKVSFTGGTRTGRAVMAAAAETIKNIGLELGGNDPAIVLDDADPDVVVPEIVKGVFPRSGQVCYAIKRVYVPRKLMPSVLDAFVGIVGRYRVGHGLDPRATFGPVNNRPQFDIVRGLIERSRQAGAKVYELGTALDPDSWNNGFYMLPTVVAGLDAGAELVVSEQFGPVIPLVAYDGLEQALQMANDTEFGLASSIWTGDPERGLELASQIEAGVTFVNSHGRTALGDRHMPFGGIKQSGIGRVRTQVGLSEYIEYHAISMRRQVSGERA</sequence>
<dbReference type="InterPro" id="IPR016162">
    <property type="entry name" value="Ald_DH_N"/>
</dbReference>
<feature type="active site" evidence="3">
    <location>
        <position position="253"/>
    </location>
</feature>
<dbReference type="InterPro" id="IPR016163">
    <property type="entry name" value="Ald_DH_C"/>
</dbReference>
<keyword evidence="7" id="KW-1185">Reference proteome</keyword>
<comment type="caution">
    <text evidence="6">The sequence shown here is derived from an EMBL/GenBank/DDBJ whole genome shotgun (WGS) entry which is preliminary data.</text>
</comment>
<reference evidence="6 7" key="1">
    <citation type="submission" date="2018-04" db="EMBL/GenBank/DDBJ databases">
        <title>Genomic Encyclopedia of Type Strains, Phase IV (KMG-IV): sequencing the most valuable type-strain genomes for metagenomic binning, comparative biology and taxonomic classification.</title>
        <authorList>
            <person name="Goeker M."/>
        </authorList>
    </citation>
    <scope>NUCLEOTIDE SEQUENCE [LARGE SCALE GENOMIC DNA]</scope>
    <source>
        <strain evidence="6 7">DSM 10065</strain>
    </source>
</reference>
<keyword evidence="2 4" id="KW-0560">Oxidoreductase</keyword>
<dbReference type="InterPro" id="IPR029510">
    <property type="entry name" value="Ald_DH_CS_GLU"/>
</dbReference>
<proteinExistence type="inferred from homology"/>
<dbReference type="GO" id="GO:0016620">
    <property type="term" value="F:oxidoreductase activity, acting on the aldehyde or oxo group of donors, NAD or NADP as acceptor"/>
    <property type="evidence" value="ECO:0007669"/>
    <property type="project" value="InterPro"/>
</dbReference>
<evidence type="ECO:0000256" key="4">
    <source>
        <dbReference type="RuleBase" id="RU003345"/>
    </source>
</evidence>
<evidence type="ECO:0000256" key="2">
    <source>
        <dbReference type="ARBA" id="ARBA00023002"/>
    </source>
</evidence>
<feature type="domain" description="Aldehyde dehydrogenase" evidence="5">
    <location>
        <begin position="26"/>
        <end position="481"/>
    </location>
</feature>
<evidence type="ECO:0000256" key="3">
    <source>
        <dbReference type="PROSITE-ProRule" id="PRU10007"/>
    </source>
</evidence>
<dbReference type="Gene3D" id="3.40.605.10">
    <property type="entry name" value="Aldehyde Dehydrogenase, Chain A, domain 1"/>
    <property type="match status" value="1"/>
</dbReference>
<gene>
    <name evidence="6" type="ORF">C7440_0129</name>
</gene>
<dbReference type="InterPro" id="IPR016161">
    <property type="entry name" value="Ald_DH/histidinol_DH"/>
</dbReference>
<evidence type="ECO:0000313" key="7">
    <source>
        <dbReference type="Proteomes" id="UP000246145"/>
    </source>
</evidence>
<dbReference type="PROSITE" id="PS00687">
    <property type="entry name" value="ALDEHYDE_DEHYDR_GLU"/>
    <property type="match status" value="1"/>
</dbReference>
<dbReference type="Proteomes" id="UP000246145">
    <property type="component" value="Unassembled WGS sequence"/>
</dbReference>
<dbReference type="OrthoDB" id="6187633at2"/>
<dbReference type="STRING" id="1231391.GCA_000308195_01460"/>
<dbReference type="PANTHER" id="PTHR11699">
    <property type="entry name" value="ALDEHYDE DEHYDROGENASE-RELATED"/>
    <property type="match status" value="1"/>
</dbReference>